<evidence type="ECO:0000256" key="4">
    <source>
        <dbReference type="ARBA" id="ARBA00022485"/>
    </source>
</evidence>
<dbReference type="PROSITE" id="PS51379">
    <property type="entry name" value="4FE4S_FER_2"/>
    <property type="match status" value="2"/>
</dbReference>
<keyword evidence="7 10" id="KW-0249">Electron transport</keyword>
<keyword evidence="4" id="KW-0004">4Fe-4S</keyword>
<dbReference type="PANTHER" id="PTHR43724">
    <property type="entry name" value="PYRUVATE SYNTHASE SUBUNIT PORD"/>
    <property type="match status" value="1"/>
</dbReference>
<evidence type="ECO:0000256" key="2">
    <source>
        <dbReference type="ARBA" id="ARBA00011595"/>
    </source>
</evidence>
<comment type="caution">
    <text evidence="12">The sequence shown here is derived from an EMBL/GenBank/DDBJ whole genome shotgun (WGS) entry which is preliminary data.</text>
</comment>
<dbReference type="EMBL" id="MRZU01000002">
    <property type="protein sequence ID" value="OUJ19458.1"/>
    <property type="molecule type" value="Genomic_DNA"/>
</dbReference>
<feature type="domain" description="4Fe-4S ferredoxin-type" evidence="11">
    <location>
        <begin position="24"/>
        <end position="54"/>
    </location>
</feature>
<dbReference type="Gene3D" id="3.30.70.20">
    <property type="match status" value="1"/>
</dbReference>
<dbReference type="InterPro" id="IPR001080">
    <property type="entry name" value="3Fe4S_ferredoxin"/>
</dbReference>
<evidence type="ECO:0000256" key="8">
    <source>
        <dbReference type="ARBA" id="ARBA00023004"/>
    </source>
</evidence>
<evidence type="ECO:0000256" key="10">
    <source>
        <dbReference type="RuleBase" id="RU368020"/>
    </source>
</evidence>
<evidence type="ECO:0000256" key="7">
    <source>
        <dbReference type="ARBA" id="ARBA00022982"/>
    </source>
</evidence>
<dbReference type="GO" id="GO:0051539">
    <property type="term" value="F:4 iron, 4 sulfur cluster binding"/>
    <property type="evidence" value="ECO:0007669"/>
    <property type="project" value="UniProtKB-KW"/>
</dbReference>
<dbReference type="Proteomes" id="UP000195137">
    <property type="component" value="Unassembled WGS sequence"/>
</dbReference>
<dbReference type="AlphaFoldDB" id="A0A1Y3GDD9"/>
<comment type="cofactor">
    <cofactor evidence="1">
        <name>[4Fe-4S] cluster</name>
        <dbReference type="ChEBI" id="CHEBI:49883"/>
    </cofactor>
</comment>
<evidence type="ECO:0000259" key="11">
    <source>
        <dbReference type="PROSITE" id="PS51379"/>
    </source>
</evidence>
<dbReference type="OrthoDB" id="23478at2157"/>
<keyword evidence="12" id="KW-0670">Pyruvate</keyword>
<evidence type="ECO:0000256" key="5">
    <source>
        <dbReference type="ARBA" id="ARBA00022723"/>
    </source>
</evidence>
<dbReference type="SUPFAM" id="SSF54862">
    <property type="entry name" value="4Fe-4S ferredoxins"/>
    <property type="match status" value="1"/>
</dbReference>
<keyword evidence="8 10" id="KW-0408">Iron</keyword>
<dbReference type="PROSITE" id="PS00198">
    <property type="entry name" value="4FE4S_FER_1"/>
    <property type="match status" value="1"/>
</dbReference>
<evidence type="ECO:0000256" key="1">
    <source>
        <dbReference type="ARBA" id="ARBA00001966"/>
    </source>
</evidence>
<organism evidence="12 13">
    <name type="scientific">Methanonatronarchaeum thermophilum</name>
    <dbReference type="NCBI Taxonomy" id="1927129"/>
    <lineage>
        <taxon>Archaea</taxon>
        <taxon>Methanobacteriati</taxon>
        <taxon>Methanobacteriota</taxon>
        <taxon>Methanonatronarchaeia</taxon>
        <taxon>Methanonatronarchaeales</taxon>
        <taxon>Methanonatronarchaeaceae</taxon>
        <taxon>Methanonatronarchaeum</taxon>
    </lineage>
</organism>
<keyword evidence="13" id="KW-1185">Reference proteome</keyword>
<dbReference type="PANTHER" id="PTHR43724:SF1">
    <property type="entry name" value="PYRUVATE SYNTHASE SUBUNIT PORD"/>
    <property type="match status" value="1"/>
</dbReference>
<dbReference type="PRINTS" id="PR00352">
    <property type="entry name" value="3FE4SFRDOXIN"/>
</dbReference>
<evidence type="ECO:0000256" key="3">
    <source>
        <dbReference type="ARBA" id="ARBA00022448"/>
    </source>
</evidence>
<evidence type="ECO:0000313" key="12">
    <source>
        <dbReference type="EMBL" id="OUJ19458.1"/>
    </source>
</evidence>
<keyword evidence="6" id="KW-0677">Repeat</keyword>
<keyword evidence="9 10" id="KW-0411">Iron-sulfur</keyword>
<dbReference type="NCBIfam" id="TIGR02179">
    <property type="entry name" value="PorD_KorD"/>
    <property type="match status" value="1"/>
</dbReference>
<keyword evidence="3 10" id="KW-0813">Transport</keyword>
<gene>
    <name evidence="12" type="ORF">AMET1_0128</name>
</gene>
<evidence type="ECO:0000256" key="9">
    <source>
        <dbReference type="ARBA" id="ARBA00023014"/>
    </source>
</evidence>
<dbReference type="InterPro" id="IPR017896">
    <property type="entry name" value="4Fe4S_Fe-S-bd"/>
</dbReference>
<evidence type="ECO:0000313" key="13">
    <source>
        <dbReference type="Proteomes" id="UP000195137"/>
    </source>
</evidence>
<comment type="function">
    <text evidence="10">Ferredoxins are iron-sulfur proteins that transfer electrons in a wide variety of metabolic reactions.</text>
</comment>
<reference evidence="12 13" key="1">
    <citation type="submission" date="2016-12" db="EMBL/GenBank/DDBJ databases">
        <title>Discovery of methanogenic haloarchaea.</title>
        <authorList>
            <person name="Sorokin D.Y."/>
            <person name="Makarova K.S."/>
            <person name="Abbas B."/>
            <person name="Ferrer M."/>
            <person name="Golyshin P.N."/>
        </authorList>
    </citation>
    <scope>NUCLEOTIDE SEQUENCE [LARGE SCALE GENOMIC DNA]</scope>
    <source>
        <strain evidence="12">AMET1</strain>
    </source>
</reference>
<dbReference type="GO" id="GO:0016625">
    <property type="term" value="F:oxidoreductase activity, acting on the aldehyde or oxo group of donors, iron-sulfur protein as acceptor"/>
    <property type="evidence" value="ECO:0007669"/>
    <property type="project" value="InterPro"/>
</dbReference>
<proteinExistence type="predicted"/>
<dbReference type="InterPro" id="IPR017900">
    <property type="entry name" value="4Fe4S_Fe_S_CS"/>
</dbReference>
<protein>
    <recommendedName>
        <fullName evidence="10">Ferredoxin</fullName>
    </recommendedName>
</protein>
<dbReference type="GO" id="GO:0005506">
    <property type="term" value="F:iron ion binding"/>
    <property type="evidence" value="ECO:0007669"/>
    <property type="project" value="UniProtKB-UniRule"/>
</dbReference>
<dbReference type="GO" id="GO:0009055">
    <property type="term" value="F:electron transfer activity"/>
    <property type="evidence" value="ECO:0007669"/>
    <property type="project" value="UniProtKB-UniRule"/>
</dbReference>
<name>A0A1Y3GDD9_9EURY</name>
<keyword evidence="5 10" id="KW-0479">Metal-binding</keyword>
<dbReference type="Pfam" id="PF14697">
    <property type="entry name" value="Fer4_21"/>
    <property type="match status" value="1"/>
</dbReference>
<comment type="subunit">
    <text evidence="2">Heterotetramer of one alpha, one beta, one delta and one gamma chain.</text>
</comment>
<sequence length="88" mass="10025">MVDFAGKADPGTTKKYKTGTWRTYKPILDKDACIGCEKCWEYCPDTCKIEVEHEDDIIFETDLDYCKGCGICAKECPVEAIEMELDEK</sequence>
<accession>A0A1Y3GDD9</accession>
<evidence type="ECO:0000256" key="6">
    <source>
        <dbReference type="ARBA" id="ARBA00022737"/>
    </source>
</evidence>
<dbReference type="InterPro" id="IPR011898">
    <property type="entry name" value="PorD_KorD"/>
</dbReference>
<feature type="domain" description="4Fe-4S ferredoxin-type" evidence="11">
    <location>
        <begin position="57"/>
        <end position="86"/>
    </location>
</feature>
<dbReference type="RefSeq" id="WP_086636556.1">
    <property type="nucleotide sequence ID" value="NZ_MRZU01000002.1"/>
</dbReference>